<evidence type="ECO:0000313" key="2">
    <source>
        <dbReference type="EMBL" id="CAH0726569.1"/>
    </source>
</evidence>
<feature type="region of interest" description="Disordered" evidence="1">
    <location>
        <begin position="110"/>
        <end position="140"/>
    </location>
</feature>
<dbReference type="Proteomes" id="UP000838878">
    <property type="component" value="Chromosome 6"/>
</dbReference>
<feature type="non-terminal residue" evidence="2">
    <location>
        <position position="196"/>
    </location>
</feature>
<gene>
    <name evidence="2" type="ORF">BINO364_LOCUS12014</name>
</gene>
<protein>
    <submittedName>
        <fullName evidence="2">Uncharacterized protein</fullName>
    </submittedName>
</protein>
<proteinExistence type="predicted"/>
<dbReference type="AlphaFoldDB" id="A0A8J9YDC3"/>
<feature type="compositionally biased region" description="Pro residues" evidence="1">
    <location>
        <begin position="110"/>
        <end position="138"/>
    </location>
</feature>
<evidence type="ECO:0000256" key="1">
    <source>
        <dbReference type="SAM" id="MobiDB-lite"/>
    </source>
</evidence>
<name>A0A8J9YDC3_9NEOP</name>
<organism evidence="2 3">
    <name type="scientific">Brenthis ino</name>
    <name type="common">lesser marbled fritillary</name>
    <dbReference type="NCBI Taxonomy" id="405034"/>
    <lineage>
        <taxon>Eukaryota</taxon>
        <taxon>Metazoa</taxon>
        <taxon>Ecdysozoa</taxon>
        <taxon>Arthropoda</taxon>
        <taxon>Hexapoda</taxon>
        <taxon>Insecta</taxon>
        <taxon>Pterygota</taxon>
        <taxon>Neoptera</taxon>
        <taxon>Endopterygota</taxon>
        <taxon>Lepidoptera</taxon>
        <taxon>Glossata</taxon>
        <taxon>Ditrysia</taxon>
        <taxon>Papilionoidea</taxon>
        <taxon>Nymphalidae</taxon>
        <taxon>Heliconiinae</taxon>
        <taxon>Argynnini</taxon>
        <taxon>Brenthis</taxon>
    </lineage>
</organism>
<accession>A0A8J9YDC3</accession>
<sequence length="196" mass="21193">MTASAVVRIAIFCRFLFRDGQAVRRLTLRTWSTPTSADSYWTPSRCAKILIDKDVRDLPADSFIFVKGAGCRWWGAAWWCAATPPLARAAAPPAATTTSPCSCRPRCAPPNPHTPHSPPHPPSPPTPTPTPMPTPTPAPLVNHIVRASDTLGKDRGDMRIEAEAAAASPRRALRGMNACCLIIIPSPYPFVDQSCD</sequence>
<dbReference type="OrthoDB" id="7484401at2759"/>
<evidence type="ECO:0000313" key="3">
    <source>
        <dbReference type="Proteomes" id="UP000838878"/>
    </source>
</evidence>
<keyword evidence="3" id="KW-1185">Reference proteome</keyword>
<dbReference type="EMBL" id="OV170226">
    <property type="protein sequence ID" value="CAH0726569.1"/>
    <property type="molecule type" value="Genomic_DNA"/>
</dbReference>
<reference evidence="2" key="1">
    <citation type="submission" date="2021-12" db="EMBL/GenBank/DDBJ databases">
        <authorList>
            <person name="Martin H S."/>
        </authorList>
    </citation>
    <scope>NUCLEOTIDE SEQUENCE</scope>
</reference>